<dbReference type="Proteomes" id="UP001144978">
    <property type="component" value="Unassembled WGS sequence"/>
</dbReference>
<dbReference type="EMBL" id="JANSHE010007632">
    <property type="protein sequence ID" value="KAJ2957975.1"/>
    <property type="molecule type" value="Genomic_DNA"/>
</dbReference>
<reference evidence="1" key="1">
    <citation type="submission" date="2022-08" db="EMBL/GenBank/DDBJ databases">
        <title>Genome Sequence of Pycnoporus sanguineus.</title>
        <authorList>
            <person name="Buettner E."/>
        </authorList>
    </citation>
    <scope>NUCLEOTIDE SEQUENCE</scope>
    <source>
        <strain evidence="1">CG-C14</strain>
    </source>
</reference>
<accession>A0ACC1MBH7</accession>
<keyword evidence="2" id="KW-1185">Reference proteome</keyword>
<evidence type="ECO:0000313" key="2">
    <source>
        <dbReference type="Proteomes" id="UP001144978"/>
    </source>
</evidence>
<evidence type="ECO:0000313" key="1">
    <source>
        <dbReference type="EMBL" id="KAJ2957975.1"/>
    </source>
</evidence>
<comment type="caution">
    <text evidence="1">The sequence shown here is derived from an EMBL/GenBank/DDBJ whole genome shotgun (WGS) entry which is preliminary data.</text>
</comment>
<organism evidence="1 2">
    <name type="scientific">Trametes sanguinea</name>
    <dbReference type="NCBI Taxonomy" id="158606"/>
    <lineage>
        <taxon>Eukaryota</taxon>
        <taxon>Fungi</taxon>
        <taxon>Dikarya</taxon>
        <taxon>Basidiomycota</taxon>
        <taxon>Agaricomycotina</taxon>
        <taxon>Agaricomycetes</taxon>
        <taxon>Polyporales</taxon>
        <taxon>Polyporaceae</taxon>
        <taxon>Trametes</taxon>
    </lineage>
</organism>
<gene>
    <name evidence="1" type="ORF">NUW54_g14564</name>
</gene>
<protein>
    <submittedName>
        <fullName evidence="1">Uncharacterized protein</fullName>
    </submittedName>
</protein>
<proteinExistence type="predicted"/>
<sequence>MVPKIVYNQDDPAKRDISVTNWVVNPVVVKEYDDLLIDLYPIALRAISIIENKEYAMQAKIEKKKSIEKDASDQMAVDPPSGPSLQALVDKAVGGKVKALEAKFSKLSVVSGKKTASNLPKGGKAKPKGKAKSSSSFFET</sequence>
<name>A0ACC1MBH7_9APHY</name>